<evidence type="ECO:0000256" key="1">
    <source>
        <dbReference type="ARBA" id="ARBA00002738"/>
    </source>
</evidence>
<evidence type="ECO:0000313" key="11">
    <source>
        <dbReference type="Proteomes" id="UP001168146"/>
    </source>
</evidence>
<dbReference type="PANTHER" id="PTHR41391:SF1">
    <property type="entry name" value="RESTRICTION OF TELOMERE CAPPING PROTEIN 4"/>
    <property type="match status" value="1"/>
</dbReference>
<feature type="compositionally biased region" description="Acidic residues" evidence="8">
    <location>
        <begin position="523"/>
        <end position="543"/>
    </location>
</feature>
<feature type="compositionally biased region" description="Low complexity" evidence="8">
    <location>
        <begin position="46"/>
        <end position="57"/>
    </location>
</feature>
<evidence type="ECO:0000313" key="10">
    <source>
        <dbReference type="EMBL" id="KAK0322531.1"/>
    </source>
</evidence>
<comment type="similarity">
    <text evidence="4">Belongs to the RTC4 family.</text>
</comment>
<evidence type="ECO:0000256" key="7">
    <source>
        <dbReference type="ARBA" id="ARBA00023242"/>
    </source>
</evidence>
<dbReference type="InterPro" id="IPR039024">
    <property type="entry name" value="RTC4"/>
</dbReference>
<protein>
    <recommendedName>
        <fullName evidence="5">Restriction of telomere capping protein 4</fullName>
    </recommendedName>
</protein>
<feature type="region of interest" description="Disordered" evidence="8">
    <location>
        <begin position="260"/>
        <end position="300"/>
    </location>
</feature>
<evidence type="ECO:0000256" key="6">
    <source>
        <dbReference type="ARBA" id="ARBA00022490"/>
    </source>
</evidence>
<dbReference type="SMART" id="SM01312">
    <property type="entry name" value="RTC4"/>
    <property type="match status" value="1"/>
</dbReference>
<dbReference type="PANTHER" id="PTHR41391">
    <property type="entry name" value="RESTRICTION OF TELOMERE CAPPING PROTEIN 4"/>
    <property type="match status" value="1"/>
</dbReference>
<keyword evidence="6" id="KW-0963">Cytoplasm</keyword>
<comment type="caution">
    <text evidence="10">The sequence shown here is derived from an EMBL/GenBank/DDBJ whole genome shotgun (WGS) entry which is preliminary data.</text>
</comment>
<gene>
    <name evidence="10" type="ORF">LTR82_006490</name>
</gene>
<comment type="subcellular location">
    <subcellularLocation>
        <location evidence="3">Cytoplasm</location>
    </subcellularLocation>
    <subcellularLocation>
        <location evidence="2">Nucleus</location>
    </subcellularLocation>
</comment>
<evidence type="ECO:0000256" key="3">
    <source>
        <dbReference type="ARBA" id="ARBA00004496"/>
    </source>
</evidence>
<keyword evidence="7" id="KW-0539">Nucleus</keyword>
<feature type="compositionally biased region" description="Polar residues" evidence="8">
    <location>
        <begin position="174"/>
        <end position="184"/>
    </location>
</feature>
<organism evidence="10 11">
    <name type="scientific">Friedmanniomyces endolithicus</name>
    <dbReference type="NCBI Taxonomy" id="329885"/>
    <lineage>
        <taxon>Eukaryota</taxon>
        <taxon>Fungi</taxon>
        <taxon>Dikarya</taxon>
        <taxon>Ascomycota</taxon>
        <taxon>Pezizomycotina</taxon>
        <taxon>Dothideomycetes</taxon>
        <taxon>Dothideomycetidae</taxon>
        <taxon>Mycosphaerellales</taxon>
        <taxon>Teratosphaeriaceae</taxon>
        <taxon>Friedmanniomyces</taxon>
    </lineage>
</organism>
<accession>A0AAN6JAM0</accession>
<evidence type="ECO:0000256" key="4">
    <source>
        <dbReference type="ARBA" id="ARBA00009461"/>
    </source>
</evidence>
<sequence>MPALARRGVHKLLRTVDGRRHASEDDHDTIGPPGGARAGTQLHTPASSVSAASSRVVTKPTLMDDVDIDADPLSSDGEKIQASHQLVSPTSPPLEEVRKPGFKPPPQLDGPHEPPRVAAATFTRPRRGTDAKVAPPSSRFHLPNLPSSPPSAGSKRSAGESEIGSSDEDAMIFGSSQASQAKRQLTAATTTNIFAPPPAKKVAAYGSKVQRHRSREEEQKKATRIKKAKEAQAEKAKGPKFRQANIPSNMAAYQGRDTNTAFKQPGETVNVAKSDCDTGTDDYRADSPDLSDLSPPPASPLLEDMAPSALPSGVRRMECTICTATVPATMREDFEDLYPQAKQWAFKWQQRFCRHHRQAEASQLWEERGYPKIDWIRLASRLRQRKYMTHMKRIISGEVASPFREQFQTRVKSRAKTLLQVADDEDDAGKVASAGYYGPRGEKMMTDHILSSFADVLRLHATKDTLVAASGVSGGVSGYVQSVLVPQLAVSLIREDLGAKSDRDPLKVLEESAELGETLCPELESEIGDVDSAEADDGEIEEW</sequence>
<comment type="function">
    <text evidence="1">May be involved in a process influencing telomere capping.</text>
</comment>
<dbReference type="Pfam" id="PF14474">
    <property type="entry name" value="RTC4"/>
    <property type="match status" value="1"/>
</dbReference>
<evidence type="ECO:0000256" key="2">
    <source>
        <dbReference type="ARBA" id="ARBA00004123"/>
    </source>
</evidence>
<reference evidence="10" key="1">
    <citation type="submission" date="2021-12" db="EMBL/GenBank/DDBJ databases">
        <title>Black yeast isolated from Biological Soil Crust.</title>
        <authorList>
            <person name="Kurbessoian T."/>
        </authorList>
    </citation>
    <scope>NUCLEOTIDE SEQUENCE</scope>
    <source>
        <strain evidence="10">CCFEE 5208</strain>
    </source>
</reference>
<feature type="region of interest" description="Disordered" evidence="8">
    <location>
        <begin position="520"/>
        <end position="543"/>
    </location>
</feature>
<evidence type="ECO:0000256" key="5">
    <source>
        <dbReference type="ARBA" id="ARBA00015162"/>
    </source>
</evidence>
<feature type="domain" description="Restriction of telomere capping protein 4 C-terminal" evidence="9">
    <location>
        <begin position="394"/>
        <end position="522"/>
    </location>
</feature>
<feature type="compositionally biased region" description="Basic and acidic residues" evidence="8">
    <location>
        <begin position="14"/>
        <end position="24"/>
    </location>
</feature>
<feature type="region of interest" description="Disordered" evidence="8">
    <location>
        <begin position="1"/>
        <end position="184"/>
    </location>
</feature>
<dbReference type="AlphaFoldDB" id="A0AAN6JAM0"/>
<dbReference type="GO" id="GO:0005737">
    <property type="term" value="C:cytoplasm"/>
    <property type="evidence" value="ECO:0007669"/>
    <property type="project" value="UniProtKB-SubCell"/>
</dbReference>
<dbReference type="EMBL" id="JASUXU010000016">
    <property type="protein sequence ID" value="KAK0322531.1"/>
    <property type="molecule type" value="Genomic_DNA"/>
</dbReference>
<dbReference type="Proteomes" id="UP001168146">
    <property type="component" value="Unassembled WGS sequence"/>
</dbReference>
<evidence type="ECO:0000256" key="8">
    <source>
        <dbReference type="SAM" id="MobiDB-lite"/>
    </source>
</evidence>
<dbReference type="GO" id="GO:0005634">
    <property type="term" value="C:nucleus"/>
    <property type="evidence" value="ECO:0007669"/>
    <property type="project" value="UniProtKB-SubCell"/>
</dbReference>
<dbReference type="InterPro" id="IPR028094">
    <property type="entry name" value="RTC4_C"/>
</dbReference>
<feature type="region of interest" description="Disordered" evidence="8">
    <location>
        <begin position="202"/>
        <end position="240"/>
    </location>
</feature>
<proteinExistence type="inferred from homology"/>
<feature type="compositionally biased region" description="Basic and acidic residues" evidence="8">
    <location>
        <begin position="228"/>
        <end position="237"/>
    </location>
</feature>
<evidence type="ECO:0000259" key="9">
    <source>
        <dbReference type="SMART" id="SM01312"/>
    </source>
</evidence>
<name>A0AAN6JAM0_9PEZI</name>